<dbReference type="InterPro" id="IPR044946">
    <property type="entry name" value="Restrct_endonuc_typeI_TRD_sf"/>
</dbReference>
<evidence type="ECO:0000313" key="5">
    <source>
        <dbReference type="EMBL" id="MDA7418305.1"/>
    </source>
</evidence>
<keyword evidence="3" id="KW-0238">DNA-binding</keyword>
<dbReference type="PANTHER" id="PTHR30408">
    <property type="entry name" value="TYPE-1 RESTRICTION ENZYME ECOKI SPECIFICITY PROTEIN"/>
    <property type="match status" value="1"/>
</dbReference>
<keyword evidence="2" id="KW-0680">Restriction system</keyword>
<keyword evidence="5" id="KW-0378">Hydrolase</keyword>
<organism evidence="5 6">
    <name type="scientific">Xenophilus arseniciresistens</name>
    <dbReference type="NCBI Taxonomy" id="1283306"/>
    <lineage>
        <taxon>Bacteria</taxon>
        <taxon>Pseudomonadati</taxon>
        <taxon>Pseudomonadota</taxon>
        <taxon>Betaproteobacteria</taxon>
        <taxon>Burkholderiales</taxon>
        <taxon>Comamonadaceae</taxon>
        <taxon>Xenophilus</taxon>
    </lineage>
</organism>
<evidence type="ECO:0000256" key="3">
    <source>
        <dbReference type="ARBA" id="ARBA00023125"/>
    </source>
</evidence>
<dbReference type="GO" id="GO:0003677">
    <property type="term" value="F:DNA binding"/>
    <property type="evidence" value="ECO:0007669"/>
    <property type="project" value="UniProtKB-KW"/>
</dbReference>
<dbReference type="CDD" id="cd17256">
    <property type="entry name" value="RMtype1_S_EcoJA65PI-TRD1-CR1_like"/>
    <property type="match status" value="1"/>
</dbReference>
<gene>
    <name evidence="5" type="ORF">PGB34_18210</name>
</gene>
<comment type="caution">
    <text evidence="5">The sequence shown here is derived from an EMBL/GenBank/DDBJ whole genome shotgun (WGS) entry which is preliminary data.</text>
</comment>
<dbReference type="RefSeq" id="WP_271429523.1">
    <property type="nucleotide sequence ID" value="NZ_JAQIPB010000009.1"/>
</dbReference>
<keyword evidence="5" id="KW-0540">Nuclease</keyword>
<dbReference type="InterPro" id="IPR000055">
    <property type="entry name" value="Restrct_endonuc_typeI_TRD"/>
</dbReference>
<dbReference type="PANTHER" id="PTHR30408:SF12">
    <property type="entry name" value="TYPE I RESTRICTION ENZYME MJAVIII SPECIFICITY SUBUNIT"/>
    <property type="match status" value="1"/>
</dbReference>
<dbReference type="Proteomes" id="UP001212602">
    <property type="component" value="Unassembled WGS sequence"/>
</dbReference>
<dbReference type="Pfam" id="PF01420">
    <property type="entry name" value="Methylase_S"/>
    <property type="match status" value="2"/>
</dbReference>
<feature type="domain" description="Type I restriction modification DNA specificity" evidence="4">
    <location>
        <begin position="301"/>
        <end position="408"/>
    </location>
</feature>
<evidence type="ECO:0000256" key="2">
    <source>
        <dbReference type="ARBA" id="ARBA00022747"/>
    </source>
</evidence>
<dbReference type="CDD" id="cd17273">
    <property type="entry name" value="RMtype1_S_EcoJA69PI-TRD1-CR1_like"/>
    <property type="match status" value="1"/>
</dbReference>
<evidence type="ECO:0000259" key="4">
    <source>
        <dbReference type="Pfam" id="PF01420"/>
    </source>
</evidence>
<dbReference type="SUPFAM" id="SSF116734">
    <property type="entry name" value="DNA methylase specificity domain"/>
    <property type="match status" value="2"/>
</dbReference>
<dbReference type="InterPro" id="IPR052021">
    <property type="entry name" value="Type-I_RS_S_subunit"/>
</dbReference>
<dbReference type="GO" id="GO:0004519">
    <property type="term" value="F:endonuclease activity"/>
    <property type="evidence" value="ECO:0007669"/>
    <property type="project" value="UniProtKB-KW"/>
</dbReference>
<dbReference type="GO" id="GO:0009307">
    <property type="term" value="P:DNA restriction-modification system"/>
    <property type="evidence" value="ECO:0007669"/>
    <property type="project" value="UniProtKB-KW"/>
</dbReference>
<dbReference type="EMBL" id="JAQIPB010000009">
    <property type="protein sequence ID" value="MDA7418305.1"/>
    <property type="molecule type" value="Genomic_DNA"/>
</dbReference>
<proteinExistence type="inferred from homology"/>
<name>A0AAE3N988_9BURK</name>
<keyword evidence="6" id="KW-1185">Reference proteome</keyword>
<accession>A0AAE3N988</accession>
<reference evidence="5" key="1">
    <citation type="submission" date="2023-01" db="EMBL/GenBank/DDBJ databases">
        <title>Xenophilus mangrovi sp. nov., isolated from soil of Mangrove nature reserve.</title>
        <authorList>
            <person name="Xu S."/>
            <person name="Liu Z."/>
            <person name="Xu Y."/>
        </authorList>
    </citation>
    <scope>NUCLEOTIDE SEQUENCE</scope>
    <source>
        <strain evidence="5">YW8</strain>
    </source>
</reference>
<dbReference type="Gene3D" id="1.10.287.1120">
    <property type="entry name" value="Bipartite methylase S protein"/>
    <property type="match status" value="1"/>
</dbReference>
<protein>
    <submittedName>
        <fullName evidence="5">Restriction endonuclease subunit S</fullName>
    </submittedName>
</protein>
<feature type="domain" description="Type I restriction modification DNA specificity" evidence="4">
    <location>
        <begin position="21"/>
        <end position="198"/>
    </location>
</feature>
<comment type="similarity">
    <text evidence="1">Belongs to the type-I restriction system S methylase family.</text>
</comment>
<dbReference type="AlphaFoldDB" id="A0AAE3N988"/>
<keyword evidence="5" id="KW-0255">Endonuclease</keyword>
<dbReference type="Gene3D" id="3.90.220.20">
    <property type="entry name" value="DNA methylase specificity domains"/>
    <property type="match status" value="2"/>
</dbReference>
<evidence type="ECO:0000313" key="6">
    <source>
        <dbReference type="Proteomes" id="UP001212602"/>
    </source>
</evidence>
<sequence>MSNPTEDQPLHHYQRFLQQLPQDWGRMQVRQLGSVVGGSTPSRTVPSFWRGTIPWVTPGEVSGKTGKLLHGTNEHISASGLVGSGANLLPAGSLLVTTRATLGVCVVNAVPMATNQGFKSIVFRQAADSAFYVHLFDKVRPELVRRASGTTFLEISGSEFGSIEVPAPSQGEKLQISRILDTLDTAIHETEAIIAKLKAVKQGLLHDLLTRGIDANGELRPPQAEAPHLYNLSPLGWIPNEWAVLPLEQITEVPICYGIVQVFGFVSNGVPVLAIRDLHGDYTTGIHRTALSIDAAYPRSRVRPGDVLLSIKGTLGRVSVVPSHFVGNISRDIALIRPTPTVLPQYLAKMLQSSIGQRLLFSAQVGTTRGEISIAPLRRMEVPVPSVAEQKQLIKLLEASETQIRHEELALKKLRLQKSGLMDDLLTGRVRVTPLLNPTPA</sequence>
<evidence type="ECO:0000256" key="1">
    <source>
        <dbReference type="ARBA" id="ARBA00010923"/>
    </source>
</evidence>